<reference evidence="3 6" key="1">
    <citation type="submission" date="2011-08" db="EMBL/GenBank/DDBJ databases">
        <title>The Genome Sequence of Eubacteriaceae bacterium ACC19a.</title>
        <authorList>
            <consortium name="The Broad Institute Genome Sequencing Platform"/>
            <person name="Earl A."/>
            <person name="Ward D."/>
            <person name="Feldgarden M."/>
            <person name="Gevers D."/>
            <person name="Sizova M."/>
            <person name="Hazen A."/>
            <person name="Epstein S."/>
            <person name="Young S.K."/>
            <person name="Zeng Q."/>
            <person name="Gargeya S."/>
            <person name="Fitzgerald M."/>
            <person name="Haas B."/>
            <person name="Abouelleil A."/>
            <person name="Alvarado L."/>
            <person name="Arachchi H.M."/>
            <person name="Berlin A."/>
            <person name="Brown A."/>
            <person name="Chapman S.B."/>
            <person name="Chen Z."/>
            <person name="Dunbar C."/>
            <person name="Freedman E."/>
            <person name="Gearin G."/>
            <person name="Gellesch M."/>
            <person name="Goldberg J."/>
            <person name="Griggs A."/>
            <person name="Gujja S."/>
            <person name="Heiman D."/>
            <person name="Howarth C."/>
            <person name="Larson L."/>
            <person name="Lui A."/>
            <person name="MacDonald P.J.P."/>
            <person name="Montmayeur A."/>
            <person name="Murphy C."/>
            <person name="Neiman D."/>
            <person name="Pearson M."/>
            <person name="Priest M."/>
            <person name="Roberts A."/>
            <person name="Saif S."/>
            <person name="Shea T."/>
            <person name="Shenoy N."/>
            <person name="Sisk P."/>
            <person name="Stolte C."/>
            <person name="Sykes S."/>
            <person name="Wortman J."/>
            <person name="Nusbaum C."/>
            <person name="Birren B."/>
        </authorList>
    </citation>
    <scope>NUCLEOTIDE SEQUENCE [LARGE SCALE GENOMIC DNA]</scope>
    <source>
        <strain evidence="3 6">ACC19a</strain>
    </source>
</reference>
<dbReference type="STRING" id="796937.HMPREF9630_00417"/>
<name>G9XDW3_9FIRM</name>
<evidence type="ECO:0000256" key="1">
    <source>
        <dbReference type="ARBA" id="ARBA00006738"/>
    </source>
</evidence>
<dbReference type="InterPro" id="IPR011335">
    <property type="entry name" value="Restrct_endonuc-II-like"/>
</dbReference>
<comment type="similarity">
    <text evidence="1 2">Belongs to the UPF0102 family.</text>
</comment>
<evidence type="ECO:0000313" key="6">
    <source>
        <dbReference type="Proteomes" id="UP000006437"/>
    </source>
</evidence>
<dbReference type="NCBIfam" id="NF009150">
    <property type="entry name" value="PRK12497.1-3"/>
    <property type="match status" value="1"/>
</dbReference>
<dbReference type="RefSeq" id="WP_009525363.1">
    <property type="nucleotide sequence ID" value="NZ_JBQMYE010000025.1"/>
</dbReference>
<dbReference type="NCBIfam" id="TIGR00252">
    <property type="entry name" value="YraN family protein"/>
    <property type="match status" value="1"/>
</dbReference>
<dbReference type="AlphaFoldDB" id="G9XDW3"/>
<dbReference type="Proteomes" id="UP000006437">
    <property type="component" value="Unassembled WGS sequence"/>
</dbReference>
<evidence type="ECO:0000313" key="4">
    <source>
        <dbReference type="EMBL" id="EHL18846.1"/>
    </source>
</evidence>
<dbReference type="InterPro" id="IPR003509">
    <property type="entry name" value="UPF0102_YraN-like"/>
</dbReference>
<proteinExistence type="inferred from homology"/>
<dbReference type="PANTHER" id="PTHR34039:SF1">
    <property type="entry name" value="UPF0102 PROTEIN YRAN"/>
    <property type="match status" value="1"/>
</dbReference>
<comment type="caution">
    <text evidence="4">The sequence shown here is derived from an EMBL/GenBank/DDBJ whole genome shotgun (WGS) entry which is preliminary data.</text>
</comment>
<dbReference type="HOGENOM" id="CLU_115353_3_1_9"/>
<evidence type="ECO:0000256" key="2">
    <source>
        <dbReference type="HAMAP-Rule" id="MF_00048"/>
    </source>
</evidence>
<dbReference type="SUPFAM" id="SSF52980">
    <property type="entry name" value="Restriction endonuclease-like"/>
    <property type="match status" value="1"/>
</dbReference>
<gene>
    <name evidence="4" type="ORF">HMPREF9628_01986</name>
    <name evidence="3" type="ORF">HMPREF9629_01128</name>
</gene>
<dbReference type="HAMAP" id="MF_00048">
    <property type="entry name" value="UPF0102"/>
    <property type="match status" value="1"/>
</dbReference>
<reference evidence="4 5" key="2">
    <citation type="submission" date="2011-08" db="EMBL/GenBank/DDBJ databases">
        <title>The Genome Sequence of Eubacteriaceae bacterium CM5.</title>
        <authorList>
            <consortium name="The Broad Institute Genome Sequencing Platform"/>
            <person name="Earl A."/>
            <person name="Ward D."/>
            <person name="Feldgarden M."/>
            <person name="Gevers D."/>
            <person name="Sizova M."/>
            <person name="Hazen A."/>
            <person name="Epstein S."/>
            <person name="Young S.K."/>
            <person name="Zeng Q."/>
            <person name="Gargeya S."/>
            <person name="Fitzgerald M."/>
            <person name="Haas B."/>
            <person name="Abouelleil A."/>
            <person name="Alvarado L."/>
            <person name="Arachchi H.M."/>
            <person name="Berlin A."/>
            <person name="Brown A."/>
            <person name="Chapman S.B."/>
            <person name="Chen Z."/>
            <person name="Dunbar C."/>
            <person name="Freedman E."/>
            <person name="Gearin G."/>
            <person name="Gellesch M."/>
            <person name="Goldberg J."/>
            <person name="Griggs A."/>
            <person name="Gujja S."/>
            <person name="Heiman D."/>
            <person name="Howarth C."/>
            <person name="Larson L."/>
            <person name="Lui A."/>
            <person name="MacDonald P.J.P."/>
            <person name="Montmayeur A."/>
            <person name="Murphy C."/>
            <person name="Neiman D."/>
            <person name="Pearson M."/>
            <person name="Priest M."/>
            <person name="Roberts A."/>
            <person name="Saif S."/>
            <person name="Shea T."/>
            <person name="Shenoy N."/>
            <person name="Sisk P."/>
            <person name="Stolte C."/>
            <person name="Sykes S."/>
            <person name="Wortman J."/>
            <person name="Nusbaum C."/>
            <person name="Birren B."/>
        </authorList>
    </citation>
    <scope>NUCLEOTIDE SEQUENCE [LARGE SCALE GENOMIC DNA]</scope>
    <source>
        <strain evidence="4 5">CM5</strain>
    </source>
</reference>
<dbReference type="GO" id="GO:0003676">
    <property type="term" value="F:nucleic acid binding"/>
    <property type="evidence" value="ECO:0007669"/>
    <property type="project" value="InterPro"/>
</dbReference>
<evidence type="ECO:0000313" key="3">
    <source>
        <dbReference type="EMBL" id="EHL16581.1"/>
    </source>
</evidence>
<dbReference type="EMBL" id="AFZG01000038">
    <property type="protein sequence ID" value="EHL18846.1"/>
    <property type="molecule type" value="Genomic_DNA"/>
</dbReference>
<dbReference type="CDD" id="cd20736">
    <property type="entry name" value="PoNe_Nuclease"/>
    <property type="match status" value="1"/>
</dbReference>
<evidence type="ECO:0000313" key="5">
    <source>
        <dbReference type="Proteomes" id="UP000003379"/>
    </source>
</evidence>
<dbReference type="EMBL" id="AFZE01000002">
    <property type="protein sequence ID" value="EHL16581.1"/>
    <property type="molecule type" value="Genomic_DNA"/>
</dbReference>
<dbReference type="Pfam" id="PF02021">
    <property type="entry name" value="UPF0102"/>
    <property type="match status" value="1"/>
</dbReference>
<accession>G9WY77</accession>
<dbReference type="Proteomes" id="UP000003379">
    <property type="component" value="Unassembled WGS sequence"/>
</dbReference>
<organism evidence="4 5">
    <name type="scientific">Peptoanaerobacter stomatis</name>
    <dbReference type="NCBI Taxonomy" id="796937"/>
    <lineage>
        <taxon>Bacteria</taxon>
        <taxon>Bacillati</taxon>
        <taxon>Bacillota</taxon>
        <taxon>Clostridia</taxon>
        <taxon>Peptostreptococcales</taxon>
        <taxon>Filifactoraceae</taxon>
        <taxon>Peptoanaerobacter</taxon>
    </lineage>
</organism>
<sequence>MKIFNFIKGRQGENLAQEYLEKNGYKIIQKNYRTKFAEIDIIAKKDNILSFIEVKSRNSDSFGRPYEAVSESKIKKIRKNAEIFLSTTDVSYDGISFDIIEIFFYSKSINHIKSAF</sequence>
<accession>G9XDW3</accession>
<protein>
    <recommendedName>
        <fullName evidence="2">UPF0102 protein HMPREF9628_01986</fullName>
    </recommendedName>
</protein>
<dbReference type="PANTHER" id="PTHR34039">
    <property type="entry name" value="UPF0102 PROTEIN YRAN"/>
    <property type="match status" value="1"/>
</dbReference>
<dbReference type="InterPro" id="IPR011856">
    <property type="entry name" value="tRNA_endonuc-like_dom_sf"/>
</dbReference>
<dbReference type="Gene3D" id="3.40.1350.10">
    <property type="match status" value="1"/>
</dbReference>